<dbReference type="OrthoDB" id="7543230at2759"/>
<comment type="subunit">
    <text evidence="1">Self-associates forming complexes of several hundred monomers.</text>
</comment>
<reference evidence="7" key="1">
    <citation type="submission" date="2022-01" db="EMBL/GenBank/DDBJ databases">
        <authorList>
            <person name="King R."/>
        </authorList>
    </citation>
    <scope>NUCLEOTIDE SEQUENCE</scope>
</reference>
<keyword evidence="3" id="KW-0805">Transcription regulation</keyword>
<feature type="domain" description="Myb/SANT-like DNA-binding" evidence="6">
    <location>
        <begin position="14"/>
        <end position="85"/>
    </location>
</feature>
<evidence type="ECO:0000313" key="7">
    <source>
        <dbReference type="EMBL" id="CAG9762586.1"/>
    </source>
</evidence>
<evidence type="ECO:0000256" key="5">
    <source>
        <dbReference type="ARBA" id="ARBA00025466"/>
    </source>
</evidence>
<organism evidence="7 8">
    <name type="scientific">Ceutorhynchus assimilis</name>
    <name type="common">cabbage seed weevil</name>
    <dbReference type="NCBI Taxonomy" id="467358"/>
    <lineage>
        <taxon>Eukaryota</taxon>
        <taxon>Metazoa</taxon>
        <taxon>Ecdysozoa</taxon>
        <taxon>Arthropoda</taxon>
        <taxon>Hexapoda</taxon>
        <taxon>Insecta</taxon>
        <taxon>Pterygota</taxon>
        <taxon>Neoptera</taxon>
        <taxon>Endopterygota</taxon>
        <taxon>Coleoptera</taxon>
        <taxon>Polyphaga</taxon>
        <taxon>Cucujiformia</taxon>
        <taxon>Curculionidae</taxon>
        <taxon>Ceutorhynchinae</taxon>
        <taxon>Ceutorhynchus</taxon>
    </lineage>
</organism>
<evidence type="ECO:0000256" key="2">
    <source>
        <dbReference type="ARBA" id="ARBA00016807"/>
    </source>
</evidence>
<dbReference type="EMBL" id="OU892287">
    <property type="protein sequence ID" value="CAG9762586.1"/>
    <property type="molecule type" value="Genomic_DNA"/>
</dbReference>
<comment type="function">
    <text evidence="5">Involved in transvection phenomena (= synapsis-dependent gene expression), where the synaptic pairing of chromosomes carrying genes with which zeste interacts influences the expression of these genes. Zeste binds to DNA and stimulates transcription from a nearby promoter.</text>
</comment>
<proteinExistence type="predicted"/>
<evidence type="ECO:0000259" key="6">
    <source>
        <dbReference type="Pfam" id="PF13873"/>
    </source>
</evidence>
<dbReference type="InterPro" id="IPR028002">
    <property type="entry name" value="Myb_DNA-bind_5"/>
</dbReference>
<dbReference type="Proteomes" id="UP001152799">
    <property type="component" value="Chromosome 11"/>
</dbReference>
<evidence type="ECO:0000256" key="1">
    <source>
        <dbReference type="ARBA" id="ARBA00011764"/>
    </source>
</evidence>
<gene>
    <name evidence="7" type="ORF">CEUTPL_LOCUS3261</name>
</gene>
<protein>
    <recommendedName>
        <fullName evidence="2">Regulatory protein zeste</fullName>
    </recommendedName>
</protein>
<sequence>MEKSATSRRHPVNSKQKEILVEFMKQHSDLKTGRFTSQFTFKKAQQLWEEIAAKLNKISNGSQKNWRQWRKTWQDLKKNAKTKASKNKMYASQTGGGPPVVEVLEKVENEILDLMTPIAIQGLPSIKESSTHFNFDTDFYDLSSFDINNDEDIPNQNPRLDTNIGDIHMEQEIQDHSVVKDIQFDEVIIDQENTVHPSTGTGNKTGNDHSYSLEFPGPKEKGIIPKKRLTKTRRLTSSLQVGQKAANSMDRRTEMFESYYEEKKNYLKHRKNYEMKKLNLLRINKNTNLQILETLKSMHKCNCSK</sequence>
<evidence type="ECO:0000256" key="4">
    <source>
        <dbReference type="ARBA" id="ARBA00023163"/>
    </source>
</evidence>
<dbReference type="GO" id="GO:0005634">
    <property type="term" value="C:nucleus"/>
    <property type="evidence" value="ECO:0007669"/>
    <property type="project" value="TreeGrafter"/>
</dbReference>
<dbReference type="PANTHER" id="PTHR23098">
    <property type="entry name" value="AGAP001331-PA-RELATED"/>
    <property type="match status" value="1"/>
</dbReference>
<dbReference type="PANTHER" id="PTHR23098:SF16">
    <property type="entry name" value="REGULATORY PROTEIN ZESTE"/>
    <property type="match status" value="1"/>
</dbReference>
<keyword evidence="4" id="KW-0804">Transcription</keyword>
<evidence type="ECO:0000313" key="8">
    <source>
        <dbReference type="Proteomes" id="UP001152799"/>
    </source>
</evidence>
<dbReference type="AlphaFoldDB" id="A0A9N9MHS9"/>
<evidence type="ECO:0000256" key="3">
    <source>
        <dbReference type="ARBA" id="ARBA00023015"/>
    </source>
</evidence>
<accession>A0A9N9MHS9</accession>
<keyword evidence="8" id="KW-1185">Reference proteome</keyword>
<dbReference type="Pfam" id="PF13873">
    <property type="entry name" value="Myb_DNA-bind_5"/>
    <property type="match status" value="1"/>
</dbReference>
<name>A0A9N9MHS9_9CUCU</name>